<accession>A0A9E9P4B7</accession>
<dbReference type="NCBIfam" id="TIGR00609">
    <property type="entry name" value="recB"/>
    <property type="match status" value="1"/>
</dbReference>
<evidence type="ECO:0000256" key="3">
    <source>
        <dbReference type="ARBA" id="ARBA00022741"/>
    </source>
</evidence>
<dbReference type="Pfam" id="PF12705">
    <property type="entry name" value="PDDEXK_1"/>
    <property type="match status" value="1"/>
</dbReference>
<dbReference type="Proteomes" id="UP001156215">
    <property type="component" value="Chromosome"/>
</dbReference>
<evidence type="ECO:0000256" key="9">
    <source>
        <dbReference type="ARBA" id="ARBA00022842"/>
    </source>
</evidence>
<dbReference type="InterPro" id="IPR004586">
    <property type="entry name" value="RecB"/>
</dbReference>
<dbReference type="KEGG" id="ovb:NB640_12025"/>
<comment type="similarity">
    <text evidence="15">Belongs to the helicase family. UvrD subfamily.</text>
</comment>
<evidence type="ECO:0000256" key="1">
    <source>
        <dbReference type="ARBA" id="ARBA00022722"/>
    </source>
</evidence>
<dbReference type="InterPro" id="IPR014017">
    <property type="entry name" value="DNA_helicase_UvrD-like_C"/>
</dbReference>
<proteinExistence type="inferred from homology"/>
<evidence type="ECO:0000256" key="5">
    <source>
        <dbReference type="ARBA" id="ARBA00022801"/>
    </source>
</evidence>
<dbReference type="GO" id="GO:0003677">
    <property type="term" value="F:DNA binding"/>
    <property type="evidence" value="ECO:0007669"/>
    <property type="project" value="UniProtKB-UniRule"/>
</dbReference>
<evidence type="ECO:0000256" key="11">
    <source>
        <dbReference type="ARBA" id="ARBA00023204"/>
    </source>
</evidence>
<evidence type="ECO:0000256" key="7">
    <source>
        <dbReference type="ARBA" id="ARBA00022839"/>
    </source>
</evidence>
<evidence type="ECO:0000256" key="12">
    <source>
        <dbReference type="ARBA" id="ARBA00023235"/>
    </source>
</evidence>
<keyword evidence="1 15" id="KW-0540">Nuclease</keyword>
<feature type="domain" description="UvrD-like helicase ATP-binding" evidence="18">
    <location>
        <begin position="4"/>
        <end position="469"/>
    </location>
</feature>
<dbReference type="CDD" id="cd22352">
    <property type="entry name" value="RecB_C-like"/>
    <property type="match status" value="1"/>
</dbReference>
<evidence type="ECO:0000256" key="15">
    <source>
        <dbReference type="HAMAP-Rule" id="MF_01485"/>
    </source>
</evidence>
<dbReference type="PANTHER" id="PTHR11070">
    <property type="entry name" value="UVRD / RECB / PCRA DNA HELICASE FAMILY MEMBER"/>
    <property type="match status" value="1"/>
</dbReference>
<dbReference type="InterPro" id="IPR014016">
    <property type="entry name" value="UvrD-like_ATP-bd"/>
</dbReference>
<keyword evidence="11 15" id="KW-0234">DNA repair</keyword>
<feature type="binding site" evidence="16">
    <location>
        <begin position="25"/>
        <end position="32"/>
    </location>
    <ligand>
        <name>ATP</name>
        <dbReference type="ChEBI" id="CHEBI:30616"/>
    </ligand>
</feature>
<dbReference type="Gene3D" id="3.40.50.300">
    <property type="entry name" value="P-loop containing nucleotide triphosphate hydrolases"/>
    <property type="match status" value="2"/>
</dbReference>
<dbReference type="GO" id="GO:0009338">
    <property type="term" value="C:exodeoxyribonuclease V complex"/>
    <property type="evidence" value="ECO:0007669"/>
    <property type="project" value="TreeGrafter"/>
</dbReference>
<evidence type="ECO:0000259" key="19">
    <source>
        <dbReference type="PROSITE" id="PS51217"/>
    </source>
</evidence>
<keyword evidence="4 15" id="KW-0227">DNA damage</keyword>
<comment type="function">
    <text evidence="15">A helicase/nuclease that prepares dsDNA breaks (DSB) for recombinational DNA repair. Binds to DSBs and unwinds DNA via a highly rapid and processive ATP-dependent bidirectional helicase activity. Unwinds dsDNA until it encounters a Chi (crossover hotspot instigator) sequence from the 3' direction. Cuts ssDNA a few nucleotides 3' to the Chi site. The properties and activities of the enzyme are changed at Chi. The Chi-altered holoenzyme produces a long 3'-ssDNA overhang and facilitates RecA-binding to the ssDNA for homologous DNA recombination and repair. Holoenzyme degrades any linearized DNA that is unable to undergo homologous recombination. In the holoenzyme this subunit contributes ATPase, 3'-5' helicase, exonuclease activity and loads RecA onto ssDNA.</text>
</comment>
<feature type="binding site" evidence="15">
    <location>
        <position position="1121"/>
    </location>
    <ligand>
        <name>Mg(2+)</name>
        <dbReference type="ChEBI" id="CHEBI:18420"/>
    </ligand>
</feature>
<evidence type="ECO:0000256" key="6">
    <source>
        <dbReference type="ARBA" id="ARBA00022806"/>
    </source>
</evidence>
<dbReference type="Pfam" id="PF13361">
    <property type="entry name" value="UvrD_C"/>
    <property type="match status" value="1"/>
</dbReference>
<feature type="active site" description="For nuclease activity" evidence="15">
    <location>
        <position position="1134"/>
    </location>
</feature>
<dbReference type="AlphaFoldDB" id="A0A9E9P4B7"/>
<dbReference type="PROSITE" id="PS51217">
    <property type="entry name" value="UVRD_HELICASE_CTER"/>
    <property type="match status" value="1"/>
</dbReference>
<comment type="miscellaneous">
    <text evidence="15">In the RecBCD complex, RecB has a slow 3'-5' helicase, an exonuclease activity and loads RecA onto ssDNA, RecD has a fast 5'-3' helicase activity, while RecC stimulates the ATPase and processivity of the RecB helicase and contributes to recognition of the Chi site.</text>
</comment>
<dbReference type="Pfam" id="PF00580">
    <property type="entry name" value="UvrD-helicase"/>
    <property type="match status" value="1"/>
</dbReference>
<sequence>MTMHSAPDNLDILNCPLSGMSLIEASAGTGKTWNICMLYLRFLLEAKLAVPEILVVTFTNAATAELKERIRARIMEMLLFLEETAAPSEADPFLASLVSHLEAAETGREEMQLLLKAALASFDEATISTIHGFCRKVAGTLAFGTGQPFSFTVEREEKETLTHVVHDFWRRHVAADTLPPAMAMYLNAIRITPEGLAAFLQREMEKPLAQKRWPDDLAPLDESDMDALIAAYEKLKDSWQQYRESLPDVIGNAVTEKVLSGAKYGGRPLPNILAAYESLFARKDPAALSILSDNTARTRLWRLTTDGMADGANKGKTPPPHPFFSLAETWFTLRDEAITRLHQAYLHLLFMLSKEADEVRRRRQENRVLSSSDMLYRLYAALSDPALPDLPAAIRRMYPAALIDEFQDTDPIQFFIFRTIYAGSDAPVFFVGDPKQAIYRFRNADLHTYLAAREEVNALYSLTLNQRSTPEVIAACNAFFLKNPNPFMLDGLGYPPVSPGARQREALADESDASTGNGIVLWRLPHTTDSGYLRRNDAMAAAANAVADEIARLLHAGQHNEIRIGEAPLKAADMAILVRTHNEARRMQQALALRGLASVSLSPGSVWDSPEAAELGIILSAIITPRNLPRLRAALATEMLGLDAPAIEALSAQDEKLLAKVERFMAYQAVWLEHGISFVLRQVMGEHDVYARLLALPDGERRVTNLLHLAELLNDAAQHHAMPESLLRWMTEQRESGASDEETQIRLESDEKLIRIMTIYAAKGLEFPFVFCPFLWDAWRSNRNDSLDGMEYQDGNRLVIDFREHDALSEAAIKNRMAVEDAADRLRLVYVALTRAIYRCYVVAGCYVQPSGRSVNVNHSTSGTLNWLATDAGITPAEWISNGDEERVAWIEAGWQAMADSCDSITLADLPMRGAPVTASPETDGSSAITLMAAPLPAAIPAGWRIGSYSALVYGAMGAIHEAAASDHDERVQDAGPPDEPETVPDTDDIFLFPASRYAGNCLHAVFEEVDFTDESTWDAAIAQALLRHPPYGRLHPEAGNTPEALAAMIRQMLKNVLATPLHNGMTLAGIGLEKRLTELEFFLPAKNVSAPAVNALIPPDYPVSKLAFPQLEGYLKGLIDLVVEHNGRFYILDWKSNLLGSQQADYGEDAIHTAMAEHNYHLQHLLYTVALDRYLSHRMPGYAYDTHFGGVLYLFVRGVRPAWRQENGTPSGVFFRRADERLIRALDALLSGGGA</sequence>
<feature type="region of interest" description="Disordered" evidence="17">
    <location>
        <begin position="966"/>
        <end position="985"/>
    </location>
</feature>
<keyword evidence="5 15" id="KW-0378">Hydrolase</keyword>
<dbReference type="RefSeq" id="WP_269308935.1">
    <property type="nucleotide sequence ID" value="NZ_CP098242.1"/>
</dbReference>
<keyword evidence="6 15" id="KW-0347">Helicase</keyword>
<dbReference type="Gene3D" id="1.10.486.10">
    <property type="entry name" value="PCRA, domain 4"/>
    <property type="match status" value="1"/>
</dbReference>
<dbReference type="GO" id="GO:0005524">
    <property type="term" value="F:ATP binding"/>
    <property type="evidence" value="ECO:0007669"/>
    <property type="project" value="UniProtKB-UniRule"/>
</dbReference>
<dbReference type="Gene3D" id="1.10.3170.10">
    <property type="entry name" value="Recbcd, chain B, domain 2"/>
    <property type="match status" value="1"/>
</dbReference>
<dbReference type="SUPFAM" id="SSF52540">
    <property type="entry name" value="P-loop containing nucleoside triphosphate hydrolases"/>
    <property type="match status" value="1"/>
</dbReference>
<comment type="catalytic activity">
    <reaction evidence="15">
        <text>Exonucleolytic cleavage (in the presence of ATP) in either 5'- to 3'- or 3'- to 5'-direction to yield 5'-phosphooligonucleotides.</text>
        <dbReference type="EC" id="3.1.11.5"/>
    </reaction>
</comment>
<dbReference type="InterPro" id="IPR038726">
    <property type="entry name" value="PDDEXK_AddAB-type"/>
</dbReference>
<comment type="catalytic activity">
    <reaction evidence="13 15">
        <text>Couples ATP hydrolysis with the unwinding of duplex DNA by translocating in the 3'-5' direction.</text>
        <dbReference type="EC" id="5.6.2.4"/>
    </reaction>
</comment>
<dbReference type="GO" id="GO:0005829">
    <property type="term" value="C:cytosol"/>
    <property type="evidence" value="ECO:0007669"/>
    <property type="project" value="TreeGrafter"/>
</dbReference>
<keyword evidence="7 15" id="KW-0269">Exonuclease</keyword>
<dbReference type="InterPro" id="IPR027417">
    <property type="entry name" value="P-loop_NTPase"/>
</dbReference>
<dbReference type="PANTHER" id="PTHR11070:SF23">
    <property type="entry name" value="RECBCD ENZYME SUBUNIT RECB"/>
    <property type="match status" value="1"/>
</dbReference>
<feature type="region of interest" description="Nuclease activity, interacts with RecD and RecA" evidence="15">
    <location>
        <begin position="943"/>
        <end position="1236"/>
    </location>
</feature>
<evidence type="ECO:0000256" key="14">
    <source>
        <dbReference type="ARBA" id="ARBA00048988"/>
    </source>
</evidence>
<keyword evidence="2 15" id="KW-0479">Metal-binding</keyword>
<dbReference type="InterPro" id="IPR000212">
    <property type="entry name" value="DNA_helicase_UvrD/REP"/>
</dbReference>
<protein>
    <recommendedName>
        <fullName evidence="15">RecBCD enzyme subunit RecB</fullName>
        <ecNumber evidence="15">3.1.11.5</ecNumber>
        <ecNumber evidence="15">5.6.2.4</ecNumber>
    </recommendedName>
    <alternativeName>
        <fullName evidence="15">DNA 3'-5' helicase subunit RecB</fullName>
    </alternativeName>
    <alternativeName>
        <fullName evidence="15">Exonuclease V subunit RecB</fullName>
        <shortName evidence="15">ExoV subunit RecB</shortName>
    </alternativeName>
    <alternativeName>
        <fullName evidence="15">Helicase/nuclease RecBCD subunit RecB</fullName>
    </alternativeName>
</protein>
<comment type="catalytic activity">
    <reaction evidence="14 15">
        <text>ATP + H2O = ADP + phosphate + H(+)</text>
        <dbReference type="Rhea" id="RHEA:13065"/>
        <dbReference type="ChEBI" id="CHEBI:15377"/>
        <dbReference type="ChEBI" id="CHEBI:15378"/>
        <dbReference type="ChEBI" id="CHEBI:30616"/>
        <dbReference type="ChEBI" id="CHEBI:43474"/>
        <dbReference type="ChEBI" id="CHEBI:456216"/>
        <dbReference type="EC" id="5.6.2.4"/>
    </reaction>
</comment>
<evidence type="ECO:0000256" key="8">
    <source>
        <dbReference type="ARBA" id="ARBA00022840"/>
    </source>
</evidence>
<dbReference type="GO" id="GO:0008854">
    <property type="term" value="F:exodeoxyribonuclease V activity"/>
    <property type="evidence" value="ECO:0007669"/>
    <property type="project" value="UniProtKB-EC"/>
</dbReference>
<dbReference type="GO" id="GO:0000287">
    <property type="term" value="F:magnesium ion binding"/>
    <property type="evidence" value="ECO:0007669"/>
    <property type="project" value="UniProtKB-UniRule"/>
</dbReference>
<dbReference type="InterPro" id="IPR011335">
    <property type="entry name" value="Restrct_endonuc-II-like"/>
</dbReference>
<keyword evidence="9 15" id="KW-0460">Magnesium</keyword>
<dbReference type="GO" id="GO:0043138">
    <property type="term" value="F:3'-5' DNA helicase activity"/>
    <property type="evidence" value="ECO:0007669"/>
    <property type="project" value="UniProtKB-UniRule"/>
</dbReference>
<dbReference type="EC" id="3.1.11.5" evidence="15"/>
<dbReference type="HAMAP" id="MF_01485">
    <property type="entry name" value="RecB"/>
    <property type="match status" value="1"/>
</dbReference>
<dbReference type="GO" id="GO:0000724">
    <property type="term" value="P:double-strand break repair via homologous recombination"/>
    <property type="evidence" value="ECO:0007669"/>
    <property type="project" value="UniProtKB-UniRule"/>
</dbReference>
<feature type="domain" description="UvrD-like helicase C-terminal" evidence="19">
    <location>
        <begin position="500"/>
        <end position="764"/>
    </location>
</feature>
<organism evidence="20 21">
    <name type="scientific">Oxalobacter vibrioformis</name>
    <dbReference type="NCBI Taxonomy" id="933080"/>
    <lineage>
        <taxon>Bacteria</taxon>
        <taxon>Pseudomonadati</taxon>
        <taxon>Pseudomonadota</taxon>
        <taxon>Betaproteobacteria</taxon>
        <taxon>Burkholderiales</taxon>
        <taxon>Oxalobacteraceae</taxon>
        <taxon>Oxalobacter</taxon>
    </lineage>
</organism>
<evidence type="ECO:0000256" key="17">
    <source>
        <dbReference type="SAM" id="MobiDB-lite"/>
    </source>
</evidence>
<dbReference type="EC" id="5.6.2.4" evidence="15"/>
<name>A0A9E9P4B7_9BURK</name>
<dbReference type="SUPFAM" id="SSF52980">
    <property type="entry name" value="Restriction endonuclease-like"/>
    <property type="match status" value="1"/>
</dbReference>
<evidence type="ECO:0000256" key="10">
    <source>
        <dbReference type="ARBA" id="ARBA00023125"/>
    </source>
</evidence>
<comment type="domain">
    <text evidence="15">The C-terminal domain has nuclease activity and interacts with RecD. It interacts with RecA, facilitating its loading onto ssDNA.</text>
</comment>
<evidence type="ECO:0000313" key="20">
    <source>
        <dbReference type="EMBL" id="WAW09931.1"/>
    </source>
</evidence>
<keyword evidence="21" id="KW-1185">Reference proteome</keyword>
<comment type="domain">
    <text evidence="15">The N-terminal DNA-binding domain is a ssDNA-dependent ATPase and has ATP-dependent 3'-5' helicase function. This domain interacts with RecC.</text>
</comment>
<keyword evidence="3 15" id="KW-0547">Nucleotide-binding</keyword>
<dbReference type="EMBL" id="CP098242">
    <property type="protein sequence ID" value="WAW09931.1"/>
    <property type="molecule type" value="Genomic_DNA"/>
</dbReference>
<keyword evidence="12 15" id="KW-0413">Isomerase</keyword>
<evidence type="ECO:0000256" key="16">
    <source>
        <dbReference type="PROSITE-ProRule" id="PRU00560"/>
    </source>
</evidence>
<feature type="binding site" evidence="15">
    <location>
        <position position="1134"/>
    </location>
    <ligand>
        <name>Mg(2+)</name>
        <dbReference type="ChEBI" id="CHEBI:18420"/>
    </ligand>
</feature>
<dbReference type="Gene3D" id="3.90.320.10">
    <property type="match status" value="1"/>
</dbReference>
<evidence type="ECO:0000259" key="18">
    <source>
        <dbReference type="PROSITE" id="PS51198"/>
    </source>
</evidence>
<evidence type="ECO:0000256" key="2">
    <source>
        <dbReference type="ARBA" id="ARBA00022723"/>
    </source>
</evidence>
<evidence type="ECO:0000256" key="13">
    <source>
        <dbReference type="ARBA" id="ARBA00034617"/>
    </source>
</evidence>
<dbReference type="InterPro" id="IPR011604">
    <property type="entry name" value="PDDEXK-like_dom_sf"/>
</dbReference>
<keyword evidence="10 15" id="KW-0238">DNA-binding</keyword>
<comment type="subunit">
    <text evidence="15">Heterotrimer of RecB, RecC and RecD. All subunits contribute to DNA-binding. Interacts with RecA.</text>
</comment>
<evidence type="ECO:0000313" key="21">
    <source>
        <dbReference type="Proteomes" id="UP001156215"/>
    </source>
</evidence>
<evidence type="ECO:0000256" key="4">
    <source>
        <dbReference type="ARBA" id="ARBA00022763"/>
    </source>
</evidence>
<gene>
    <name evidence="15 20" type="primary">recB</name>
    <name evidence="20" type="ORF">NB640_12025</name>
</gene>
<feature type="binding site" evidence="15">
    <location>
        <position position="1004"/>
    </location>
    <ligand>
        <name>Mg(2+)</name>
        <dbReference type="ChEBI" id="CHEBI:18420"/>
    </ligand>
</feature>
<reference evidence="20" key="1">
    <citation type="journal article" date="2022" name="Front. Microbiol.">
        <title>New perspectives on an old grouping: The genomic and phenotypic variability of Oxalobacter formigenes and the implications for calcium oxalate stone prevention.</title>
        <authorList>
            <person name="Chmiel J.A."/>
            <person name="Carr C."/>
            <person name="Stuivenberg G.A."/>
            <person name="Venema R."/>
            <person name="Chanyi R.M."/>
            <person name="Al K.F."/>
            <person name="Giguere D."/>
            <person name="Say H."/>
            <person name="Akouris P.P."/>
            <person name="Dominguez Romero S.A."/>
            <person name="Kwong A."/>
            <person name="Tai V."/>
            <person name="Koval S.F."/>
            <person name="Razvi H."/>
            <person name="Bjazevic J."/>
            <person name="Burton J.P."/>
        </authorList>
    </citation>
    <scope>NUCLEOTIDE SEQUENCE</scope>
    <source>
        <strain evidence="20">WoOx3</strain>
    </source>
</reference>
<comment type="cofactor">
    <cofactor evidence="15">
        <name>Mg(2+)</name>
        <dbReference type="ChEBI" id="CHEBI:18420"/>
    </cofactor>
    <text evidence="15">Binds 1 Mg(2+) ion per subunit.</text>
</comment>
<keyword evidence="8 15" id="KW-0067">ATP-binding</keyword>
<feature type="region of interest" description="DNA-binding and helicase activity, interacts with RecC" evidence="15">
    <location>
        <begin position="1"/>
        <end position="906"/>
    </location>
</feature>
<dbReference type="PROSITE" id="PS51198">
    <property type="entry name" value="UVRD_HELICASE_ATP_BIND"/>
    <property type="match status" value="1"/>
</dbReference>